<dbReference type="SUPFAM" id="SSF52172">
    <property type="entry name" value="CheY-like"/>
    <property type="match status" value="1"/>
</dbReference>
<dbReference type="InterPro" id="IPR002545">
    <property type="entry name" value="CheW-lke_dom"/>
</dbReference>
<dbReference type="PROSITE" id="PS50894">
    <property type="entry name" value="HPT"/>
    <property type="match status" value="1"/>
</dbReference>
<dbReference type="SMART" id="SM01231">
    <property type="entry name" value="H-kinase_dim"/>
    <property type="match status" value="1"/>
</dbReference>
<evidence type="ECO:0000256" key="6">
    <source>
        <dbReference type="ARBA" id="ARBA00022777"/>
    </source>
</evidence>
<dbReference type="PANTHER" id="PTHR43395">
    <property type="entry name" value="SENSOR HISTIDINE KINASE CHEA"/>
    <property type="match status" value="1"/>
</dbReference>
<evidence type="ECO:0000256" key="7">
    <source>
        <dbReference type="ARBA" id="ARBA00023012"/>
    </source>
</evidence>
<evidence type="ECO:0000256" key="5">
    <source>
        <dbReference type="ARBA" id="ARBA00022679"/>
    </source>
</evidence>
<dbReference type="InterPro" id="IPR036890">
    <property type="entry name" value="HATPase_C_sf"/>
</dbReference>
<dbReference type="Pfam" id="PF01627">
    <property type="entry name" value="Hpt"/>
    <property type="match status" value="1"/>
</dbReference>
<evidence type="ECO:0000256" key="10">
    <source>
        <dbReference type="PROSITE-ProRule" id="PRU00169"/>
    </source>
</evidence>
<evidence type="ECO:0000256" key="3">
    <source>
        <dbReference type="ARBA" id="ARBA00021495"/>
    </source>
</evidence>
<dbReference type="InterPro" id="IPR004358">
    <property type="entry name" value="Sig_transdc_His_kin-like_C"/>
</dbReference>
<dbReference type="Gene3D" id="2.30.30.40">
    <property type="entry name" value="SH3 Domains"/>
    <property type="match status" value="1"/>
</dbReference>
<evidence type="ECO:0000256" key="9">
    <source>
        <dbReference type="PROSITE-ProRule" id="PRU00110"/>
    </source>
</evidence>
<dbReference type="SMART" id="SM00448">
    <property type="entry name" value="REC"/>
    <property type="match status" value="1"/>
</dbReference>
<dbReference type="GO" id="GO:0000155">
    <property type="term" value="F:phosphorelay sensor kinase activity"/>
    <property type="evidence" value="ECO:0007669"/>
    <property type="project" value="InterPro"/>
</dbReference>
<dbReference type="InterPro" id="IPR004105">
    <property type="entry name" value="CheA-like_dim"/>
</dbReference>
<dbReference type="PROSITE" id="PS50109">
    <property type="entry name" value="HIS_KIN"/>
    <property type="match status" value="1"/>
</dbReference>
<dbReference type="EC" id="2.7.13.3" evidence="2"/>
<dbReference type="FunFam" id="3.30.565.10:FF:000016">
    <property type="entry name" value="Chemotaxis protein CheA, putative"/>
    <property type="match status" value="1"/>
</dbReference>
<comment type="catalytic activity">
    <reaction evidence="1">
        <text>ATP + protein L-histidine = ADP + protein N-phospho-L-histidine.</text>
        <dbReference type="EC" id="2.7.13.3"/>
    </reaction>
</comment>
<dbReference type="PROSITE" id="PS50110">
    <property type="entry name" value="RESPONSE_REGULATORY"/>
    <property type="match status" value="1"/>
</dbReference>
<feature type="compositionally biased region" description="Low complexity" evidence="11">
    <location>
        <begin position="131"/>
        <end position="145"/>
    </location>
</feature>
<dbReference type="OrthoDB" id="9803176at2"/>
<feature type="domain" description="HPt" evidence="15">
    <location>
        <begin position="1"/>
        <end position="108"/>
    </location>
</feature>
<dbReference type="SMART" id="SM00387">
    <property type="entry name" value="HATPase_c"/>
    <property type="match status" value="1"/>
</dbReference>
<evidence type="ECO:0000256" key="4">
    <source>
        <dbReference type="ARBA" id="ARBA00022553"/>
    </source>
</evidence>
<feature type="region of interest" description="Disordered" evidence="11">
    <location>
        <begin position="131"/>
        <end position="165"/>
    </location>
</feature>
<dbReference type="Pfam" id="PF01584">
    <property type="entry name" value="CheW"/>
    <property type="match status" value="1"/>
</dbReference>
<evidence type="ECO:0000259" key="15">
    <source>
        <dbReference type="PROSITE" id="PS50894"/>
    </source>
</evidence>
<dbReference type="InterPro" id="IPR037006">
    <property type="entry name" value="CheA-like_homodim_sf"/>
</dbReference>
<keyword evidence="7" id="KW-0902">Two-component regulatory system</keyword>
<evidence type="ECO:0000313" key="17">
    <source>
        <dbReference type="Proteomes" id="UP000199766"/>
    </source>
</evidence>
<dbReference type="PRINTS" id="PR00344">
    <property type="entry name" value="BCTRLSENSOR"/>
</dbReference>
<protein>
    <recommendedName>
        <fullName evidence="3">Chemotaxis protein CheA</fullName>
        <ecNumber evidence="2">2.7.13.3</ecNumber>
    </recommendedName>
</protein>
<dbReference type="Gene3D" id="3.40.50.2300">
    <property type="match status" value="1"/>
</dbReference>
<dbReference type="Pfam" id="PF02895">
    <property type="entry name" value="H-kinase_dim"/>
    <property type="match status" value="1"/>
</dbReference>
<dbReference type="SUPFAM" id="SSF47226">
    <property type="entry name" value="Histidine-containing phosphotransfer domain, HPT domain"/>
    <property type="match status" value="1"/>
</dbReference>
<dbReference type="GO" id="GO:0005737">
    <property type="term" value="C:cytoplasm"/>
    <property type="evidence" value="ECO:0007669"/>
    <property type="project" value="InterPro"/>
</dbReference>
<dbReference type="CDD" id="cd00088">
    <property type="entry name" value="HPT"/>
    <property type="match status" value="1"/>
</dbReference>
<evidence type="ECO:0000259" key="14">
    <source>
        <dbReference type="PROSITE" id="PS50851"/>
    </source>
</evidence>
<dbReference type="Gene3D" id="1.10.287.560">
    <property type="entry name" value="Histidine kinase CheA-like, homodimeric domain"/>
    <property type="match status" value="1"/>
</dbReference>
<gene>
    <name evidence="16" type="ORF">SAMN02982919_00417</name>
</gene>
<comment type="function">
    <text evidence="8">Involved in the transmission of sensory signals from the chemoreceptors to the flagellar motors. CheA is autophosphorylated; it can transfer its phosphate group to either CheB or CheY.</text>
</comment>
<dbReference type="PROSITE" id="PS50851">
    <property type="entry name" value="CHEW"/>
    <property type="match status" value="1"/>
</dbReference>
<dbReference type="PANTHER" id="PTHR43395:SF1">
    <property type="entry name" value="CHEMOTAXIS PROTEIN CHEA"/>
    <property type="match status" value="1"/>
</dbReference>
<dbReference type="Gene3D" id="1.20.120.160">
    <property type="entry name" value="HPT domain"/>
    <property type="match status" value="1"/>
</dbReference>
<sequence length="722" mass="78173">MAIDIRKFITRFVEEARDHIRQLSEGIAQLGNGGASHDTINALFRSAHTIKGSARMLKLLPITETAFQVEEVLGKLRDTSLTYTPTLGPLLQQAIDQLATLVDVLAGTGDPGSLPAVDAALVAALMQASTGVGPATTTPQPTASTDNAEQSAPPAPTPAPAAVEPRLSTTDTVRVRLTKLDELIKLMGEVVSSHVRLQQRQADLRALEHAAAQHDAGLAQQLRRFAQALRDDVQSQAMLINELHDKTLAMRMLPLAIVFEPAAHLVRDLGRSVGKQIDCTVRGADIELDRQMIDQLTDPFIHLIRNAVDHGIEPPELRAARGKPTVGTLTLSACQDGNWVLLEVSDDGGGIALDQVRDKAIKKGFITPEKAAALSDRGLIDLIFLPGLSTNHIITDLSGRGVGMDVVKECVLNELHGIISVDTRAGVGTTFSLRLPLSLAMMRMLLVEVQGLPFAINAQYVGELLRLPTEALMLVAGRQAVIIRNEFVPVVRLAELLAIPPKRTPSPRQGSTTDANLLMLVLRVDNQALAVCVDALLDEHDMVIKALPAHLKHLPLLSGMVLTGHNELASVLHAPALLDAARQARGESVRAEATHHQGDVSTYHVLVVDDSLNTREIERDVLQAYGYQVTLAEDGLDGLNKALANDFDAVLTDVEMPHMDGFTLTARLRQETKYQTKPIIIITSREKDEDKRRGIQVGADAYIVKGDFDRSNLVDTLKSLLG</sequence>
<dbReference type="InterPro" id="IPR005467">
    <property type="entry name" value="His_kinase_dom"/>
</dbReference>
<dbReference type="InterPro" id="IPR036641">
    <property type="entry name" value="HPT_dom_sf"/>
</dbReference>
<feature type="modified residue" description="4-aspartylphosphate" evidence="10">
    <location>
        <position position="653"/>
    </location>
</feature>
<evidence type="ECO:0000256" key="11">
    <source>
        <dbReference type="SAM" id="MobiDB-lite"/>
    </source>
</evidence>
<keyword evidence="17" id="KW-1185">Reference proteome</keyword>
<accession>A0A1H9F1S5</accession>
<keyword evidence="6 16" id="KW-0418">Kinase</keyword>
<dbReference type="Pfam" id="PF02518">
    <property type="entry name" value="HATPase_c"/>
    <property type="match status" value="1"/>
</dbReference>
<name>A0A1H9F1S5_9BURK</name>
<dbReference type="EMBL" id="FOGD01000001">
    <property type="protein sequence ID" value="SEQ31198.1"/>
    <property type="molecule type" value="Genomic_DNA"/>
</dbReference>
<feature type="domain" description="Response regulatory" evidence="13">
    <location>
        <begin position="604"/>
        <end position="720"/>
    </location>
</feature>
<evidence type="ECO:0000256" key="2">
    <source>
        <dbReference type="ARBA" id="ARBA00012438"/>
    </source>
</evidence>
<evidence type="ECO:0000259" key="13">
    <source>
        <dbReference type="PROSITE" id="PS50110"/>
    </source>
</evidence>
<dbReference type="STRING" id="180197.SAMN02982919_00417"/>
<dbReference type="GO" id="GO:0006935">
    <property type="term" value="P:chemotaxis"/>
    <property type="evidence" value="ECO:0007669"/>
    <property type="project" value="InterPro"/>
</dbReference>
<keyword evidence="4 10" id="KW-0597">Phosphoprotein</keyword>
<dbReference type="InterPro" id="IPR001789">
    <property type="entry name" value="Sig_transdc_resp-reg_receiver"/>
</dbReference>
<feature type="modified residue" description="Phosphohistidine" evidence="9">
    <location>
        <position position="48"/>
    </location>
</feature>
<dbReference type="RefSeq" id="WP_091451987.1">
    <property type="nucleotide sequence ID" value="NZ_FOGD01000001.1"/>
</dbReference>
<evidence type="ECO:0000256" key="1">
    <source>
        <dbReference type="ARBA" id="ARBA00000085"/>
    </source>
</evidence>
<organism evidence="16 17">
    <name type="scientific">Giesbergeria anulus</name>
    <dbReference type="NCBI Taxonomy" id="180197"/>
    <lineage>
        <taxon>Bacteria</taxon>
        <taxon>Pseudomonadati</taxon>
        <taxon>Pseudomonadota</taxon>
        <taxon>Betaproteobacteria</taxon>
        <taxon>Burkholderiales</taxon>
        <taxon>Comamonadaceae</taxon>
        <taxon>Giesbergeria</taxon>
    </lineage>
</organism>
<dbReference type="SUPFAM" id="SSF55874">
    <property type="entry name" value="ATPase domain of HSP90 chaperone/DNA topoisomerase II/histidine kinase"/>
    <property type="match status" value="1"/>
</dbReference>
<dbReference type="SUPFAM" id="SSF50341">
    <property type="entry name" value="CheW-like"/>
    <property type="match status" value="1"/>
</dbReference>
<dbReference type="InterPro" id="IPR003594">
    <property type="entry name" value="HATPase_dom"/>
</dbReference>
<dbReference type="Proteomes" id="UP000199766">
    <property type="component" value="Unassembled WGS sequence"/>
</dbReference>
<dbReference type="SMART" id="SM00260">
    <property type="entry name" value="CheW"/>
    <property type="match status" value="1"/>
</dbReference>
<dbReference type="Pfam" id="PF00072">
    <property type="entry name" value="Response_reg"/>
    <property type="match status" value="1"/>
</dbReference>
<dbReference type="SMART" id="SM00073">
    <property type="entry name" value="HPT"/>
    <property type="match status" value="1"/>
</dbReference>
<feature type="domain" description="Histidine kinase" evidence="12">
    <location>
        <begin position="195"/>
        <end position="439"/>
    </location>
</feature>
<dbReference type="AlphaFoldDB" id="A0A1H9F1S5"/>
<dbReference type="InterPro" id="IPR036061">
    <property type="entry name" value="CheW-like_dom_sf"/>
</dbReference>
<dbReference type="InterPro" id="IPR008207">
    <property type="entry name" value="Sig_transdc_His_kin_Hpt_dom"/>
</dbReference>
<reference evidence="16 17" key="1">
    <citation type="submission" date="2016-10" db="EMBL/GenBank/DDBJ databases">
        <authorList>
            <person name="de Groot N.N."/>
        </authorList>
    </citation>
    <scope>NUCLEOTIDE SEQUENCE [LARGE SCALE GENOMIC DNA]</scope>
    <source>
        <strain evidence="16 17">ATCC 35958</strain>
    </source>
</reference>
<evidence type="ECO:0000313" key="16">
    <source>
        <dbReference type="EMBL" id="SEQ31198.1"/>
    </source>
</evidence>
<dbReference type="InterPro" id="IPR051315">
    <property type="entry name" value="Bact_Chemotaxis_CheA"/>
</dbReference>
<dbReference type="InterPro" id="IPR011006">
    <property type="entry name" value="CheY-like_superfamily"/>
</dbReference>
<dbReference type="Gene3D" id="3.30.565.10">
    <property type="entry name" value="Histidine kinase-like ATPase, C-terminal domain"/>
    <property type="match status" value="1"/>
</dbReference>
<evidence type="ECO:0000259" key="12">
    <source>
        <dbReference type="PROSITE" id="PS50109"/>
    </source>
</evidence>
<evidence type="ECO:0000256" key="8">
    <source>
        <dbReference type="ARBA" id="ARBA00035100"/>
    </source>
</evidence>
<feature type="domain" description="CheW-like" evidence="14">
    <location>
        <begin position="441"/>
        <end position="583"/>
    </location>
</feature>
<proteinExistence type="predicted"/>
<keyword evidence="5" id="KW-0808">Transferase</keyword>